<proteinExistence type="inferred from homology"/>
<dbReference type="InterPro" id="IPR002495">
    <property type="entry name" value="Glyco_trans_8"/>
</dbReference>
<dbReference type="EC" id="2.4.1.-" evidence="4"/>
<evidence type="ECO:0000256" key="1">
    <source>
        <dbReference type="ARBA" id="ARBA00022676"/>
    </source>
</evidence>
<comment type="similarity">
    <text evidence="4">Belongs to the glycosyltransferase 8 family.</text>
</comment>
<protein>
    <recommendedName>
        <fullName evidence="4">Hexosyltransferase</fullName>
        <ecNumber evidence="4">2.4.1.-</ecNumber>
    </recommendedName>
</protein>
<dbReference type="PANTHER" id="PTHR11183">
    <property type="entry name" value="GLYCOGENIN SUBFAMILY MEMBER"/>
    <property type="match status" value="1"/>
</dbReference>
<dbReference type="InterPro" id="IPR050587">
    <property type="entry name" value="GNT1/Glycosyltrans_8"/>
</dbReference>
<dbReference type="InterPro" id="IPR029044">
    <property type="entry name" value="Nucleotide-diphossugar_trans"/>
</dbReference>
<dbReference type="EMBL" id="BTGU01010892">
    <property type="protein sequence ID" value="GMN74491.1"/>
    <property type="molecule type" value="Genomic_DNA"/>
</dbReference>
<dbReference type="CDD" id="cd02537">
    <property type="entry name" value="GT8_Glycogenin"/>
    <property type="match status" value="1"/>
</dbReference>
<dbReference type="GO" id="GO:0016757">
    <property type="term" value="F:glycosyltransferase activity"/>
    <property type="evidence" value="ECO:0007669"/>
    <property type="project" value="UniProtKB-KW"/>
</dbReference>
<keyword evidence="3" id="KW-0464">Manganese</keyword>
<sequence length="321" mass="37748">MPDIKPIKSNHTTHHRHRRPRYAYATVLHSSEAYVCGAIALAQSIRRTNSTKDLVLLADTSSLSAPSLRGLRSAGWTILPIHRIRSPFAAKGAYNEWNYSKLRVFQLTRYDKIIFIDSDLVVLNNMDRLFIYPPLSAAANDKFIFNSGVMVIEPSLCLFETLMRQSFQLESYNGGDQGFLNEAFTWWHRLPKRVNYLKIFRSAKYDGDDDYEEGRLVFEEVDAIHYLGLKPWMCYRDYDCNWDMADHRIYASDSAHRRWWEIYDGMPKKLQGYCGLTRKMDARIRKWRGIARKVNLRGGRWMVRVKDPRQYHFVNYSRLLV</sequence>
<comment type="caution">
    <text evidence="5">The sequence shown here is derived from an EMBL/GenBank/DDBJ whole genome shotgun (WGS) entry which is preliminary data.</text>
</comment>
<dbReference type="AlphaFoldDB" id="A0AA88EMC5"/>
<reference evidence="5" key="1">
    <citation type="submission" date="2023-07" db="EMBL/GenBank/DDBJ databases">
        <title>draft genome sequence of fig (Ficus carica).</title>
        <authorList>
            <person name="Takahashi T."/>
            <person name="Nishimura K."/>
        </authorList>
    </citation>
    <scope>NUCLEOTIDE SEQUENCE</scope>
</reference>
<organism evidence="5 6">
    <name type="scientific">Ficus carica</name>
    <name type="common">Common fig</name>
    <dbReference type="NCBI Taxonomy" id="3494"/>
    <lineage>
        <taxon>Eukaryota</taxon>
        <taxon>Viridiplantae</taxon>
        <taxon>Streptophyta</taxon>
        <taxon>Embryophyta</taxon>
        <taxon>Tracheophyta</taxon>
        <taxon>Spermatophyta</taxon>
        <taxon>Magnoliopsida</taxon>
        <taxon>eudicotyledons</taxon>
        <taxon>Gunneridae</taxon>
        <taxon>Pentapetalae</taxon>
        <taxon>rosids</taxon>
        <taxon>fabids</taxon>
        <taxon>Rosales</taxon>
        <taxon>Moraceae</taxon>
        <taxon>Ficeae</taxon>
        <taxon>Ficus</taxon>
    </lineage>
</organism>
<name>A0AA88EMC5_FICCA</name>
<evidence type="ECO:0000313" key="6">
    <source>
        <dbReference type="Proteomes" id="UP001187192"/>
    </source>
</evidence>
<evidence type="ECO:0000313" key="5">
    <source>
        <dbReference type="EMBL" id="GMN74491.1"/>
    </source>
</evidence>
<accession>A0AA88EMC5</accession>
<evidence type="ECO:0000256" key="4">
    <source>
        <dbReference type="RuleBase" id="RU362027"/>
    </source>
</evidence>
<gene>
    <name evidence="5" type="ORF">TIFTF001_052386</name>
</gene>
<dbReference type="SUPFAM" id="SSF53448">
    <property type="entry name" value="Nucleotide-diphospho-sugar transferases"/>
    <property type="match status" value="1"/>
</dbReference>
<dbReference type="Gene3D" id="3.90.550.10">
    <property type="entry name" value="Spore Coat Polysaccharide Biosynthesis Protein SpsA, Chain A"/>
    <property type="match status" value="1"/>
</dbReference>
<keyword evidence="1" id="KW-0328">Glycosyltransferase</keyword>
<evidence type="ECO:0000256" key="3">
    <source>
        <dbReference type="ARBA" id="ARBA00023211"/>
    </source>
</evidence>
<dbReference type="Proteomes" id="UP001187192">
    <property type="component" value="Unassembled WGS sequence"/>
</dbReference>
<evidence type="ECO:0000256" key="2">
    <source>
        <dbReference type="ARBA" id="ARBA00022679"/>
    </source>
</evidence>
<keyword evidence="6" id="KW-1185">Reference proteome</keyword>
<dbReference type="Pfam" id="PF01501">
    <property type="entry name" value="Glyco_transf_8"/>
    <property type="match status" value="1"/>
</dbReference>
<keyword evidence="2" id="KW-0808">Transferase</keyword>